<accession>X1NQE6</accession>
<dbReference type="EMBL" id="BARV01027038">
    <property type="protein sequence ID" value="GAI46262.1"/>
    <property type="molecule type" value="Genomic_DNA"/>
</dbReference>
<reference evidence="1" key="1">
    <citation type="journal article" date="2014" name="Front. Microbiol.">
        <title>High frequency of phylogenetically diverse reductive dehalogenase-homologous genes in deep subseafloor sedimentary metagenomes.</title>
        <authorList>
            <person name="Kawai M."/>
            <person name="Futagami T."/>
            <person name="Toyoda A."/>
            <person name="Takaki Y."/>
            <person name="Nishi S."/>
            <person name="Hori S."/>
            <person name="Arai W."/>
            <person name="Tsubouchi T."/>
            <person name="Morono Y."/>
            <person name="Uchiyama I."/>
            <person name="Ito T."/>
            <person name="Fujiyama A."/>
            <person name="Inagaki F."/>
            <person name="Takami H."/>
        </authorList>
    </citation>
    <scope>NUCLEOTIDE SEQUENCE</scope>
    <source>
        <strain evidence="1">Expedition CK06-06</strain>
    </source>
</reference>
<feature type="non-terminal residue" evidence="1">
    <location>
        <position position="89"/>
    </location>
</feature>
<organism evidence="1">
    <name type="scientific">marine sediment metagenome</name>
    <dbReference type="NCBI Taxonomy" id="412755"/>
    <lineage>
        <taxon>unclassified sequences</taxon>
        <taxon>metagenomes</taxon>
        <taxon>ecological metagenomes</taxon>
    </lineage>
</organism>
<evidence type="ECO:0000313" key="1">
    <source>
        <dbReference type="EMBL" id="GAI46262.1"/>
    </source>
</evidence>
<gene>
    <name evidence="1" type="ORF">S06H3_43575</name>
</gene>
<protein>
    <submittedName>
        <fullName evidence="1">Uncharacterized protein</fullName>
    </submittedName>
</protein>
<name>X1NQE6_9ZZZZ</name>
<proteinExistence type="predicted"/>
<sequence length="89" mass="10451">MRGKESRKAGINYYTDPDHKIEYSLTEVKKLFSRADFRIISLRSIVYDTPWVGFIDLIGGIALRLYKRLSLRKKEKVKNNLNESIGFRI</sequence>
<dbReference type="AlphaFoldDB" id="X1NQE6"/>
<comment type="caution">
    <text evidence="1">The sequence shown here is derived from an EMBL/GenBank/DDBJ whole genome shotgun (WGS) entry which is preliminary data.</text>
</comment>